<accession>A0A7R8WEQ4</accession>
<feature type="compositionally biased region" description="Acidic residues" evidence="1">
    <location>
        <begin position="166"/>
        <end position="179"/>
    </location>
</feature>
<feature type="region of interest" description="Disordered" evidence="1">
    <location>
        <begin position="540"/>
        <end position="635"/>
    </location>
</feature>
<feature type="region of interest" description="Disordered" evidence="1">
    <location>
        <begin position="725"/>
        <end position="759"/>
    </location>
</feature>
<reference evidence="2" key="1">
    <citation type="submission" date="2020-11" db="EMBL/GenBank/DDBJ databases">
        <authorList>
            <person name="Tran Van P."/>
        </authorList>
    </citation>
    <scope>NUCLEOTIDE SEQUENCE</scope>
</reference>
<protein>
    <submittedName>
        <fullName evidence="2">Uncharacterized protein</fullName>
    </submittedName>
</protein>
<proteinExistence type="predicted"/>
<feature type="compositionally biased region" description="Polar residues" evidence="1">
    <location>
        <begin position="196"/>
        <end position="208"/>
    </location>
</feature>
<feature type="compositionally biased region" description="Low complexity" evidence="1">
    <location>
        <begin position="606"/>
        <end position="622"/>
    </location>
</feature>
<feature type="compositionally biased region" description="Basic and acidic residues" evidence="1">
    <location>
        <begin position="147"/>
        <end position="165"/>
    </location>
</feature>
<feature type="compositionally biased region" description="Low complexity" evidence="1">
    <location>
        <begin position="110"/>
        <end position="125"/>
    </location>
</feature>
<evidence type="ECO:0000313" key="2">
    <source>
        <dbReference type="EMBL" id="CAD7230282.1"/>
    </source>
</evidence>
<feature type="compositionally biased region" description="Basic and acidic residues" evidence="1">
    <location>
        <begin position="540"/>
        <end position="555"/>
    </location>
</feature>
<feature type="compositionally biased region" description="Pro residues" evidence="1">
    <location>
        <begin position="276"/>
        <end position="299"/>
    </location>
</feature>
<feature type="compositionally biased region" description="Low complexity" evidence="1">
    <location>
        <begin position="302"/>
        <end position="317"/>
    </location>
</feature>
<feature type="compositionally biased region" description="Basic and acidic residues" evidence="1">
    <location>
        <begin position="563"/>
        <end position="578"/>
    </location>
</feature>
<feature type="compositionally biased region" description="Polar residues" evidence="1">
    <location>
        <begin position="424"/>
        <end position="441"/>
    </location>
</feature>
<dbReference type="AlphaFoldDB" id="A0A7R8WEQ4"/>
<gene>
    <name evidence="2" type="ORF">CTOB1V02_LOCUS8143</name>
</gene>
<sequence>MSESLDALEAGLFSQEDDALADVELTEECERALLASDDEDDDERPSVFLPEDRKSASEAGRNEAVPTSSAAEEAADCPLPISQVDVPAEDPPVHQPTQSEREETNVPEISASPVNPTSSVSTVSPGKRLQIKRPKIVATVAPSSKDPPNDQGKEAPDNIGKTKGESEEEDEEEDDEEESGGGRRGKFRSERKSEGGESTTPPRTTSAVRRSGKGTAEIPESLDSVIVPSSSSSQAPSSRPPRALGRKRPLRPFSPRQSHPPYRQPSRFPPSSYSPIHPPPPCSIGGPPPPMPAPHPPPTLYAASTPVPFAPVSAPSVHINPKIFPQTTVGDLGPPPRPPPLALVDLSRPPPPLMQTTGSVVSRQGLGSIDSAGGPRPALVHSSAPAWGRRAEFQEVFPIAPSQKTTALAPEVPLKVTKVEVTQSLSPQVNLTPETSSNHGEVTTPAKGKSSLNPENGRSVFDPEYGRWVLNPENGTSEDLREKLLQKRRVSPKKEASPPPIEKASKPLTADEEYALKLERQKKLREEIFRKKEERRMALIRAKKGEEEDKGESTKKVSAAVEGRSREAEESPRREREAASPVRSRRYSPSPPRHHHSSSRRRSRSRSPPSWRYSRSSRSPSPHYRRRLSPPSTLGAYSVAPTAHASPALYTATTPIHTQPLISIHPVSVQAVPFMAPPPTYRPPPPAPLPHLNPHHPQPTAPSYIYGHGNIAKHLFRMALKETSSCPECGQGEETPEHHMPGLLQTRNEDFRKSNHPSR</sequence>
<feature type="compositionally biased region" description="Low complexity" evidence="1">
    <location>
        <begin position="228"/>
        <end position="243"/>
    </location>
</feature>
<name>A0A7R8WEQ4_9CRUS</name>
<dbReference type="EMBL" id="OB662583">
    <property type="protein sequence ID" value="CAD7230282.1"/>
    <property type="molecule type" value="Genomic_DNA"/>
</dbReference>
<organism evidence="2">
    <name type="scientific">Cyprideis torosa</name>
    <dbReference type="NCBI Taxonomy" id="163714"/>
    <lineage>
        <taxon>Eukaryota</taxon>
        <taxon>Metazoa</taxon>
        <taxon>Ecdysozoa</taxon>
        <taxon>Arthropoda</taxon>
        <taxon>Crustacea</taxon>
        <taxon>Oligostraca</taxon>
        <taxon>Ostracoda</taxon>
        <taxon>Podocopa</taxon>
        <taxon>Podocopida</taxon>
        <taxon>Cytherocopina</taxon>
        <taxon>Cytheroidea</taxon>
        <taxon>Cytherideidae</taxon>
        <taxon>Cyprideis</taxon>
    </lineage>
</organism>
<feature type="region of interest" description="Disordered" evidence="1">
    <location>
        <begin position="424"/>
        <end position="513"/>
    </location>
</feature>
<evidence type="ECO:0000256" key="1">
    <source>
        <dbReference type="SAM" id="MobiDB-lite"/>
    </source>
</evidence>
<feature type="compositionally biased region" description="Basic residues" evidence="1">
    <location>
        <begin position="592"/>
        <end position="605"/>
    </location>
</feature>
<feature type="region of interest" description="Disordered" evidence="1">
    <location>
        <begin position="31"/>
        <end position="382"/>
    </location>
</feature>